<keyword evidence="4" id="KW-1185">Reference proteome</keyword>
<dbReference type="EMBL" id="JAGSOH010000205">
    <property type="protein sequence ID" value="MBR7831266.1"/>
    <property type="molecule type" value="Genomic_DNA"/>
</dbReference>
<evidence type="ECO:0000313" key="4">
    <source>
        <dbReference type="Proteomes" id="UP000676325"/>
    </source>
</evidence>
<comment type="caution">
    <text evidence="3">The sequence shown here is derived from an EMBL/GenBank/DDBJ whole genome shotgun (WGS) entry which is preliminary data.</text>
</comment>
<dbReference type="RefSeq" id="WP_212522379.1">
    <property type="nucleotide sequence ID" value="NZ_JAGSOH010000205.1"/>
</dbReference>
<sequence length="239" mass="25527">MTTPASPVDKPTAYRGVSAVIGGAVVMLFCIGGAVDLLAEEGTADMPGAAIMLLVAALAFAYGVFPAAFSGVDALVVRNPLRTITLSWGIVTKLTAQLSFIAFTPTRRYTVWAVPVSLRDRRRAERARMRDLARQNRPARAGRQRLSGLGGYDDVRRSSSPTPDPIEKLSFADQAITEMTARRENWYHRAGLDPDALVAEPTSAEGAGAGQLPEISWNIVTLAPIAACAVFVIVAFAVK</sequence>
<evidence type="ECO:0000313" key="3">
    <source>
        <dbReference type="EMBL" id="MBR7831266.1"/>
    </source>
</evidence>
<proteinExistence type="predicted"/>
<evidence type="ECO:0000256" key="1">
    <source>
        <dbReference type="SAM" id="MobiDB-lite"/>
    </source>
</evidence>
<protein>
    <recommendedName>
        <fullName evidence="5">PH domain-containing protein</fullName>
    </recommendedName>
</protein>
<feature type="region of interest" description="Disordered" evidence="1">
    <location>
        <begin position="129"/>
        <end position="167"/>
    </location>
</feature>
<accession>A0A941IQC0</accession>
<keyword evidence="2" id="KW-1133">Transmembrane helix</keyword>
<evidence type="ECO:0000256" key="2">
    <source>
        <dbReference type="SAM" id="Phobius"/>
    </source>
</evidence>
<organism evidence="3 4">
    <name type="scientific">Actinospica acidithermotolerans</name>
    <dbReference type="NCBI Taxonomy" id="2828514"/>
    <lineage>
        <taxon>Bacteria</taxon>
        <taxon>Bacillati</taxon>
        <taxon>Actinomycetota</taxon>
        <taxon>Actinomycetes</taxon>
        <taxon>Catenulisporales</taxon>
        <taxon>Actinospicaceae</taxon>
        <taxon>Actinospica</taxon>
    </lineage>
</organism>
<feature type="transmembrane region" description="Helical" evidence="2">
    <location>
        <begin position="20"/>
        <end position="39"/>
    </location>
</feature>
<feature type="transmembrane region" description="Helical" evidence="2">
    <location>
        <begin position="215"/>
        <end position="238"/>
    </location>
</feature>
<dbReference type="AlphaFoldDB" id="A0A941IQC0"/>
<feature type="transmembrane region" description="Helical" evidence="2">
    <location>
        <begin position="51"/>
        <end position="72"/>
    </location>
</feature>
<keyword evidence="2" id="KW-0812">Transmembrane</keyword>
<gene>
    <name evidence="3" type="ORF">KDK95_33480</name>
</gene>
<evidence type="ECO:0008006" key="5">
    <source>
        <dbReference type="Google" id="ProtNLM"/>
    </source>
</evidence>
<name>A0A941IQC0_9ACTN</name>
<dbReference type="Proteomes" id="UP000676325">
    <property type="component" value="Unassembled WGS sequence"/>
</dbReference>
<reference evidence="3" key="1">
    <citation type="submission" date="2021-04" db="EMBL/GenBank/DDBJ databases">
        <title>Genome based classification of Actinospica acidithermotolerans sp. nov., an actinobacterium isolated from an Indonesian hot spring.</title>
        <authorList>
            <person name="Kusuma A.B."/>
            <person name="Putra K.E."/>
            <person name="Nafisah S."/>
            <person name="Loh J."/>
            <person name="Nouioui I."/>
            <person name="Goodfellow M."/>
        </authorList>
    </citation>
    <scope>NUCLEOTIDE SEQUENCE</scope>
    <source>
        <strain evidence="3">MGRD01-02</strain>
    </source>
</reference>
<keyword evidence="2" id="KW-0472">Membrane</keyword>